<reference evidence="1" key="1">
    <citation type="journal article" date="2014" name="Int. J. Syst. Evol. Microbiol.">
        <title>Complete genome sequence of Corynebacterium casei LMG S-19264T (=DSM 44701T), isolated from a smear-ripened cheese.</title>
        <authorList>
            <consortium name="US DOE Joint Genome Institute (JGI-PGF)"/>
            <person name="Walter F."/>
            <person name="Albersmeier A."/>
            <person name="Kalinowski J."/>
            <person name="Ruckert C."/>
        </authorList>
    </citation>
    <scope>NUCLEOTIDE SEQUENCE</scope>
    <source>
        <strain evidence="1">JCM 3090</strain>
    </source>
</reference>
<accession>A0A8J3B2L3</accession>
<sequence>MSMLQTTMVDQVWAWSDDPGHPSAKRTPLLCARPNLALGPMPVGIRGAIPSPAGDQPGSAEFRYWNLAAALRRAADFWGGLLPAGAGWRPEVGQALCATLDHGDDLNAYYDRAGLMFFHHAVGGVMVYSAESPDVVCHEVGHAVLDVLQPQLWSVASTEGAAFHEAFGDMSAILCALQLESVRAEVIAETLGDLAKSSSLSRLAEQLGWAIRQARPGSVDTDCLRNAANSFFYADPVTLPSRAPAGRLSSEPHSFSRVFTGAFLRALASMWRQQDTPDTTALGRVATELGRMLVVAVTGAPVVPDYFAQVAAHLLAADAQLFGGRYARALRMAFVQYGVLAPAAATGLTAEALHRAPAGMAPASAAAAGTVTIRGEAYGLTSAFAAPAPTAPSRFAVAGAAPDVGAIAPGDAARVAESFVEDLFRRGRVAVPEELRGDTALATDDRLHTHEITADGDGPTLRRRLFDCGDRP</sequence>
<proteinExistence type="predicted"/>
<dbReference type="Proteomes" id="UP000649739">
    <property type="component" value="Unassembled WGS sequence"/>
</dbReference>
<dbReference type="AlphaFoldDB" id="A0A8J3B2L3"/>
<evidence type="ECO:0000313" key="1">
    <source>
        <dbReference type="EMBL" id="GGJ87579.1"/>
    </source>
</evidence>
<protein>
    <submittedName>
        <fullName evidence="1">Uncharacterized protein</fullName>
    </submittedName>
</protein>
<keyword evidence="2" id="KW-1185">Reference proteome</keyword>
<evidence type="ECO:0000313" key="2">
    <source>
        <dbReference type="Proteomes" id="UP000649739"/>
    </source>
</evidence>
<name>A0A8J3B2L3_9ACTN</name>
<dbReference type="RefSeq" id="WP_189169481.1">
    <property type="nucleotide sequence ID" value="NZ_BMQB01000003.1"/>
</dbReference>
<dbReference type="SUPFAM" id="SSF55486">
    <property type="entry name" value="Metalloproteases ('zincins'), catalytic domain"/>
    <property type="match status" value="1"/>
</dbReference>
<reference evidence="1" key="2">
    <citation type="submission" date="2020-09" db="EMBL/GenBank/DDBJ databases">
        <authorList>
            <person name="Sun Q."/>
            <person name="Ohkuma M."/>
        </authorList>
    </citation>
    <scope>NUCLEOTIDE SEQUENCE</scope>
    <source>
        <strain evidence="1">JCM 3090</strain>
    </source>
</reference>
<gene>
    <name evidence="1" type="ORF">GCM10010123_16460</name>
</gene>
<organism evidence="1 2">
    <name type="scientific">Pilimelia anulata</name>
    <dbReference type="NCBI Taxonomy" id="53371"/>
    <lineage>
        <taxon>Bacteria</taxon>
        <taxon>Bacillati</taxon>
        <taxon>Actinomycetota</taxon>
        <taxon>Actinomycetes</taxon>
        <taxon>Micromonosporales</taxon>
        <taxon>Micromonosporaceae</taxon>
        <taxon>Pilimelia</taxon>
    </lineage>
</organism>
<dbReference type="EMBL" id="BMQB01000003">
    <property type="protein sequence ID" value="GGJ87579.1"/>
    <property type="molecule type" value="Genomic_DNA"/>
</dbReference>
<comment type="caution">
    <text evidence="1">The sequence shown here is derived from an EMBL/GenBank/DDBJ whole genome shotgun (WGS) entry which is preliminary data.</text>
</comment>